<feature type="signal peptide" evidence="2">
    <location>
        <begin position="1"/>
        <end position="22"/>
    </location>
</feature>
<dbReference type="Proteomes" id="UP001374584">
    <property type="component" value="Unassembled WGS sequence"/>
</dbReference>
<evidence type="ECO:0000313" key="5">
    <source>
        <dbReference type="Proteomes" id="UP001374584"/>
    </source>
</evidence>
<evidence type="ECO:0000259" key="3">
    <source>
        <dbReference type="Pfam" id="PF05617"/>
    </source>
</evidence>
<dbReference type="PANTHER" id="PTHR31951:SF22">
    <property type="entry name" value="ECA1 GAMETOGENESIS RELATED FAMILY"/>
    <property type="match status" value="1"/>
</dbReference>
<evidence type="ECO:0000313" key="4">
    <source>
        <dbReference type="EMBL" id="KAK7333266.1"/>
    </source>
</evidence>
<accession>A0AAN9LD62</accession>
<keyword evidence="1 2" id="KW-0732">Signal</keyword>
<organism evidence="4 5">
    <name type="scientific">Phaseolus coccineus</name>
    <name type="common">Scarlet runner bean</name>
    <name type="synonym">Phaseolus multiflorus</name>
    <dbReference type="NCBI Taxonomy" id="3886"/>
    <lineage>
        <taxon>Eukaryota</taxon>
        <taxon>Viridiplantae</taxon>
        <taxon>Streptophyta</taxon>
        <taxon>Embryophyta</taxon>
        <taxon>Tracheophyta</taxon>
        <taxon>Spermatophyta</taxon>
        <taxon>Magnoliopsida</taxon>
        <taxon>eudicotyledons</taxon>
        <taxon>Gunneridae</taxon>
        <taxon>Pentapetalae</taxon>
        <taxon>rosids</taxon>
        <taxon>fabids</taxon>
        <taxon>Fabales</taxon>
        <taxon>Fabaceae</taxon>
        <taxon>Papilionoideae</taxon>
        <taxon>50 kb inversion clade</taxon>
        <taxon>NPAAA clade</taxon>
        <taxon>indigoferoid/millettioid clade</taxon>
        <taxon>Phaseoleae</taxon>
        <taxon>Phaseolus</taxon>
    </lineage>
</organism>
<keyword evidence="5" id="KW-1185">Reference proteome</keyword>
<protein>
    <recommendedName>
        <fullName evidence="3">Prolamin-like domain-containing protein</fullName>
    </recommendedName>
</protein>
<reference evidence="4 5" key="1">
    <citation type="submission" date="2024-01" db="EMBL/GenBank/DDBJ databases">
        <title>The genomes of 5 underutilized Papilionoideae crops provide insights into root nodulation and disease resistanc.</title>
        <authorList>
            <person name="Jiang F."/>
        </authorList>
    </citation>
    <scope>NUCLEOTIDE SEQUENCE [LARGE SCALE GENOMIC DNA]</scope>
    <source>
        <strain evidence="4">JINMINGXINNONG_FW02</strain>
        <tissue evidence="4">Leaves</tissue>
    </source>
</reference>
<comment type="caution">
    <text evidence="4">The sequence shown here is derived from an EMBL/GenBank/DDBJ whole genome shotgun (WGS) entry which is preliminary data.</text>
</comment>
<evidence type="ECO:0000256" key="1">
    <source>
        <dbReference type="ARBA" id="ARBA00022729"/>
    </source>
</evidence>
<dbReference type="PANTHER" id="PTHR31951">
    <property type="entry name" value="BIFUNCTIONAL INHIBITOR/LIPID-TRANSFER PROTEIN/SEED STORAGE 2S ALBUMIN SUPERFAMILY PROTEIN-RELATED"/>
    <property type="match status" value="1"/>
</dbReference>
<dbReference type="Pfam" id="PF05617">
    <property type="entry name" value="Prolamin_like"/>
    <property type="match status" value="1"/>
</dbReference>
<evidence type="ECO:0000256" key="2">
    <source>
        <dbReference type="SAM" id="SignalP"/>
    </source>
</evidence>
<gene>
    <name evidence="4" type="ORF">VNO80_30031</name>
</gene>
<dbReference type="EMBL" id="JAYMYR010000011">
    <property type="protein sequence ID" value="KAK7333266.1"/>
    <property type="molecule type" value="Genomic_DNA"/>
</dbReference>
<feature type="domain" description="Prolamin-like" evidence="3">
    <location>
        <begin position="41"/>
        <end position="115"/>
    </location>
</feature>
<feature type="chain" id="PRO_5043020104" description="Prolamin-like domain-containing protein" evidence="2">
    <location>
        <begin position="23"/>
        <end position="117"/>
    </location>
</feature>
<proteinExistence type="predicted"/>
<name>A0AAN9LD62_PHACN</name>
<dbReference type="InterPro" id="IPR008502">
    <property type="entry name" value="Prolamin-like"/>
</dbReference>
<sequence length="117" mass="13332">MGSMKNLWLMLIISMAIKTGVSYQHLEAPIPSPSYKNYLTDCAARLHPKYCADQTYFDIFYGNETTSEECCKNLHVGVGKSCTDNLIKFVLASSPQFKKNETQIWRRINQIWNGCTA</sequence>
<dbReference type="AlphaFoldDB" id="A0AAN9LD62"/>